<keyword evidence="2" id="KW-1133">Transmembrane helix</keyword>
<keyword evidence="4" id="KW-1185">Reference proteome</keyword>
<keyword evidence="2" id="KW-0472">Membrane</keyword>
<accession>A0A2T5HAJ3</accession>
<evidence type="ECO:0000256" key="2">
    <source>
        <dbReference type="SAM" id="Phobius"/>
    </source>
</evidence>
<evidence type="ECO:0000313" key="4">
    <source>
        <dbReference type="Proteomes" id="UP000244077"/>
    </source>
</evidence>
<name>A0A2T5HAJ3_9RHOB</name>
<dbReference type="AlphaFoldDB" id="A0A2T5HAJ3"/>
<protein>
    <submittedName>
        <fullName evidence="3">Uncharacterized protein</fullName>
    </submittedName>
</protein>
<feature type="region of interest" description="Disordered" evidence="1">
    <location>
        <begin position="1"/>
        <end position="28"/>
    </location>
</feature>
<keyword evidence="2" id="KW-0812">Transmembrane</keyword>
<organism evidence="3 4">
    <name type="scientific">Celeribacter persicus</name>
    <dbReference type="NCBI Taxonomy" id="1651082"/>
    <lineage>
        <taxon>Bacteria</taxon>
        <taxon>Pseudomonadati</taxon>
        <taxon>Pseudomonadota</taxon>
        <taxon>Alphaproteobacteria</taxon>
        <taxon>Rhodobacterales</taxon>
        <taxon>Roseobacteraceae</taxon>
        <taxon>Celeribacter</taxon>
    </lineage>
</organism>
<reference evidence="3 4" key="1">
    <citation type="submission" date="2018-04" db="EMBL/GenBank/DDBJ databases">
        <title>Genomic Encyclopedia of Archaeal and Bacterial Type Strains, Phase II (KMG-II): from individual species to whole genera.</title>
        <authorList>
            <person name="Goeker M."/>
        </authorList>
    </citation>
    <scope>NUCLEOTIDE SEQUENCE [LARGE SCALE GENOMIC DNA]</scope>
    <source>
        <strain evidence="3 4">DSM 100434</strain>
    </source>
</reference>
<evidence type="ECO:0000256" key="1">
    <source>
        <dbReference type="SAM" id="MobiDB-lite"/>
    </source>
</evidence>
<gene>
    <name evidence="3" type="ORF">C8N42_11476</name>
</gene>
<feature type="transmembrane region" description="Helical" evidence="2">
    <location>
        <begin position="72"/>
        <end position="96"/>
    </location>
</feature>
<dbReference type="EMBL" id="QAOH01000014">
    <property type="protein sequence ID" value="PTQ68600.1"/>
    <property type="molecule type" value="Genomic_DNA"/>
</dbReference>
<dbReference type="OrthoDB" id="9962895at2"/>
<sequence>MSTKNDPAYKYVPKSKAKPTQGEGGEDMASAGMVKHGLFTDIAYVTAWAVGLLGSLAGLMILLPALEGGYNASYNLMSGIGIFAGSWVSASGLGVLAEISRKLSMRAS</sequence>
<dbReference type="Proteomes" id="UP000244077">
    <property type="component" value="Unassembled WGS sequence"/>
</dbReference>
<comment type="caution">
    <text evidence="3">The sequence shown here is derived from an EMBL/GenBank/DDBJ whole genome shotgun (WGS) entry which is preliminary data.</text>
</comment>
<dbReference type="RefSeq" id="WP_107817541.1">
    <property type="nucleotide sequence ID" value="NZ_QAOH01000014.1"/>
</dbReference>
<evidence type="ECO:0000313" key="3">
    <source>
        <dbReference type="EMBL" id="PTQ68600.1"/>
    </source>
</evidence>
<proteinExistence type="predicted"/>
<feature type="transmembrane region" description="Helical" evidence="2">
    <location>
        <begin position="42"/>
        <end position="66"/>
    </location>
</feature>